<proteinExistence type="predicted"/>
<keyword evidence="1" id="KW-0472">Membrane</keyword>
<dbReference type="InterPro" id="IPR013785">
    <property type="entry name" value="Aldolase_TIM"/>
</dbReference>
<dbReference type="Proteomes" id="UP001386955">
    <property type="component" value="Unassembled WGS sequence"/>
</dbReference>
<keyword evidence="1" id="KW-0812">Transmembrane</keyword>
<evidence type="ECO:0000313" key="2">
    <source>
        <dbReference type="EMBL" id="KAK7401256.1"/>
    </source>
</evidence>
<evidence type="ECO:0000256" key="1">
    <source>
        <dbReference type="SAM" id="Phobius"/>
    </source>
</evidence>
<dbReference type="SUPFAM" id="SSF51569">
    <property type="entry name" value="Aldolase"/>
    <property type="match status" value="1"/>
</dbReference>
<gene>
    <name evidence="2" type="ORF">VNO78_12596</name>
</gene>
<protein>
    <submittedName>
        <fullName evidence="2">Uncharacterized protein</fullName>
    </submittedName>
</protein>
<sequence length="164" mass="18317">MNDLKGNMISRTLVSWIQTFSLIEFTRIVALILKLFSGVSWAYAIIVLRLYSIVLYQRKFSGQSWEALIGAKKQSLLWASSSIKNPAYPNTLYVAPLIGPNTDNIDSNASEAEGIYDALPKLGVDWSRVGSQLEHEGVDSFKKSFDSLLNSLQEKANSLKLFSH</sequence>
<dbReference type="EMBL" id="JAYMYS010000003">
    <property type="protein sequence ID" value="KAK7401256.1"/>
    <property type="molecule type" value="Genomic_DNA"/>
</dbReference>
<keyword evidence="1" id="KW-1133">Transmembrane helix</keyword>
<accession>A0AAN9SR86</accession>
<feature type="transmembrane region" description="Helical" evidence="1">
    <location>
        <begin position="39"/>
        <end position="56"/>
    </location>
</feature>
<name>A0AAN9SR86_PSOTE</name>
<keyword evidence="3" id="KW-1185">Reference proteome</keyword>
<dbReference type="AlphaFoldDB" id="A0AAN9SR86"/>
<organism evidence="2 3">
    <name type="scientific">Psophocarpus tetragonolobus</name>
    <name type="common">Winged bean</name>
    <name type="synonym">Dolichos tetragonolobus</name>
    <dbReference type="NCBI Taxonomy" id="3891"/>
    <lineage>
        <taxon>Eukaryota</taxon>
        <taxon>Viridiplantae</taxon>
        <taxon>Streptophyta</taxon>
        <taxon>Embryophyta</taxon>
        <taxon>Tracheophyta</taxon>
        <taxon>Spermatophyta</taxon>
        <taxon>Magnoliopsida</taxon>
        <taxon>eudicotyledons</taxon>
        <taxon>Gunneridae</taxon>
        <taxon>Pentapetalae</taxon>
        <taxon>rosids</taxon>
        <taxon>fabids</taxon>
        <taxon>Fabales</taxon>
        <taxon>Fabaceae</taxon>
        <taxon>Papilionoideae</taxon>
        <taxon>50 kb inversion clade</taxon>
        <taxon>NPAAA clade</taxon>
        <taxon>indigoferoid/millettioid clade</taxon>
        <taxon>Phaseoleae</taxon>
        <taxon>Psophocarpus</taxon>
    </lineage>
</organism>
<evidence type="ECO:0000313" key="3">
    <source>
        <dbReference type="Proteomes" id="UP001386955"/>
    </source>
</evidence>
<reference evidence="2 3" key="1">
    <citation type="submission" date="2024-01" db="EMBL/GenBank/DDBJ databases">
        <title>The genomes of 5 underutilized Papilionoideae crops provide insights into root nodulation and disease resistanc.</title>
        <authorList>
            <person name="Jiang F."/>
        </authorList>
    </citation>
    <scope>NUCLEOTIDE SEQUENCE [LARGE SCALE GENOMIC DNA]</scope>
    <source>
        <strain evidence="2">DUOXIRENSHENG_FW03</strain>
        <tissue evidence="2">Leaves</tissue>
    </source>
</reference>
<dbReference type="Gene3D" id="3.20.20.70">
    <property type="entry name" value="Aldolase class I"/>
    <property type="match status" value="1"/>
</dbReference>
<comment type="caution">
    <text evidence="2">The sequence shown here is derived from an EMBL/GenBank/DDBJ whole genome shotgun (WGS) entry which is preliminary data.</text>
</comment>